<gene>
    <name evidence="13" type="ORF">OJ253_3418</name>
</gene>
<dbReference type="EMBL" id="JAPCXC010000114">
    <property type="protein sequence ID" value="KAJ1604912.1"/>
    <property type="molecule type" value="Genomic_DNA"/>
</dbReference>
<evidence type="ECO:0000256" key="8">
    <source>
        <dbReference type="ARBA" id="ARBA00023136"/>
    </source>
</evidence>
<dbReference type="PANTHER" id="PTHR24223">
    <property type="entry name" value="ATP-BINDING CASSETTE SUB-FAMILY C"/>
    <property type="match status" value="1"/>
</dbReference>
<evidence type="ECO:0000256" key="7">
    <source>
        <dbReference type="ARBA" id="ARBA00022989"/>
    </source>
</evidence>
<evidence type="ECO:0000313" key="13">
    <source>
        <dbReference type="EMBL" id="KAJ1604912.1"/>
    </source>
</evidence>
<feature type="transmembrane region" description="Helical" evidence="10">
    <location>
        <begin position="1009"/>
        <end position="1027"/>
    </location>
</feature>
<evidence type="ECO:0000256" key="5">
    <source>
        <dbReference type="ARBA" id="ARBA00022741"/>
    </source>
</evidence>
<keyword evidence="6" id="KW-0067">ATP-binding</keyword>
<dbReference type="Gene3D" id="1.20.1560.10">
    <property type="entry name" value="ABC transporter type 1, transmembrane domain"/>
    <property type="match status" value="2"/>
</dbReference>
<name>A0A9D5HXA9_9CRYT</name>
<accession>A0A9D5HXA9</accession>
<organism evidence="13">
    <name type="scientific">Cryptosporidium canis</name>
    <dbReference type="NCBI Taxonomy" id="195482"/>
    <lineage>
        <taxon>Eukaryota</taxon>
        <taxon>Sar</taxon>
        <taxon>Alveolata</taxon>
        <taxon>Apicomplexa</taxon>
        <taxon>Conoidasida</taxon>
        <taxon>Coccidia</taxon>
        <taxon>Eucoccidiorida</taxon>
        <taxon>Eimeriorina</taxon>
        <taxon>Cryptosporidiidae</taxon>
        <taxon>Cryptosporidium</taxon>
    </lineage>
</organism>
<feature type="domain" description="ABC transmembrane type-1" evidence="12">
    <location>
        <begin position="762"/>
        <end position="984"/>
    </location>
</feature>
<feature type="transmembrane region" description="Helical" evidence="10">
    <location>
        <begin position="237"/>
        <end position="257"/>
    </location>
</feature>
<feature type="region of interest" description="Disordered" evidence="9">
    <location>
        <begin position="706"/>
        <end position="726"/>
    </location>
</feature>
<protein>
    <recommendedName>
        <fullName evidence="14">ABC transporter family protein</fullName>
    </recommendedName>
</protein>
<feature type="transmembrane region" description="Helical" evidence="10">
    <location>
        <begin position="86"/>
        <end position="111"/>
    </location>
</feature>
<comment type="subcellular location">
    <subcellularLocation>
        <location evidence="1">Membrane</location>
        <topology evidence="1">Multi-pass membrane protein</topology>
    </subcellularLocation>
</comment>
<dbReference type="InterPro" id="IPR003593">
    <property type="entry name" value="AAA+_ATPase"/>
</dbReference>
<evidence type="ECO:0000256" key="10">
    <source>
        <dbReference type="SAM" id="Phobius"/>
    </source>
</evidence>
<evidence type="ECO:0000256" key="3">
    <source>
        <dbReference type="ARBA" id="ARBA00022448"/>
    </source>
</evidence>
<keyword evidence="4 10" id="KW-0812">Transmembrane</keyword>
<evidence type="ECO:0000256" key="9">
    <source>
        <dbReference type="SAM" id="MobiDB-lite"/>
    </source>
</evidence>
<dbReference type="PANTHER" id="PTHR24223:SF456">
    <property type="entry name" value="MULTIDRUG RESISTANCE-ASSOCIATED PROTEIN LETHAL(2)03659"/>
    <property type="match status" value="1"/>
</dbReference>
<evidence type="ECO:0000256" key="1">
    <source>
        <dbReference type="ARBA" id="ARBA00004141"/>
    </source>
</evidence>
<comment type="caution">
    <text evidence="13">The sequence shown here is derived from an EMBL/GenBank/DDBJ whole genome shotgun (WGS) entry which is preliminary data.</text>
</comment>
<reference evidence="13" key="1">
    <citation type="submission" date="2022-10" db="EMBL/GenBank/DDBJ databases">
        <title>Adaptive evolution leads to modifications in subtelomeric GC content in a zoonotic Cryptosporidium species.</title>
        <authorList>
            <person name="Li J."/>
            <person name="Feng Y."/>
            <person name="Xiao L."/>
        </authorList>
    </citation>
    <scope>NUCLEOTIDE SEQUENCE</scope>
    <source>
        <strain evidence="13">33844</strain>
    </source>
</reference>
<evidence type="ECO:0008006" key="14">
    <source>
        <dbReference type="Google" id="ProtNLM"/>
    </source>
</evidence>
<dbReference type="Pfam" id="PF00664">
    <property type="entry name" value="ABC_membrane"/>
    <property type="match status" value="1"/>
</dbReference>
<feature type="transmembrane region" description="Helical" evidence="10">
    <location>
        <begin position="123"/>
        <end position="140"/>
    </location>
</feature>
<dbReference type="Gene3D" id="3.40.50.300">
    <property type="entry name" value="P-loop containing nucleotide triphosphate hydrolases"/>
    <property type="match status" value="2"/>
</dbReference>
<dbReference type="PROSITE" id="PS50893">
    <property type="entry name" value="ABC_TRANSPORTER_2"/>
    <property type="match status" value="1"/>
</dbReference>
<dbReference type="Proteomes" id="UP001067231">
    <property type="component" value="Unassembled WGS sequence"/>
</dbReference>
<dbReference type="InterPro" id="IPR050173">
    <property type="entry name" value="ABC_transporter_C-like"/>
</dbReference>
<keyword evidence="8 10" id="KW-0472">Membrane</keyword>
<dbReference type="InterPro" id="IPR011527">
    <property type="entry name" value="ABC1_TM_dom"/>
</dbReference>
<dbReference type="OrthoDB" id="4865934at2759"/>
<dbReference type="GO" id="GO:0140359">
    <property type="term" value="F:ABC-type transporter activity"/>
    <property type="evidence" value="ECO:0007669"/>
    <property type="project" value="InterPro"/>
</dbReference>
<evidence type="ECO:0000256" key="2">
    <source>
        <dbReference type="ARBA" id="ARBA00009726"/>
    </source>
</evidence>
<feature type="transmembrane region" description="Helical" evidence="10">
    <location>
        <begin position="872"/>
        <end position="899"/>
    </location>
</feature>
<feature type="transmembrane region" description="Helical" evidence="10">
    <location>
        <begin position="971"/>
        <end position="989"/>
    </location>
</feature>
<dbReference type="InterPro" id="IPR027417">
    <property type="entry name" value="P-loop_NTPase"/>
</dbReference>
<dbReference type="SUPFAM" id="SSF52540">
    <property type="entry name" value="P-loop containing nucleoside triphosphate hydrolases"/>
    <property type="match status" value="2"/>
</dbReference>
<dbReference type="GO" id="GO:0016020">
    <property type="term" value="C:membrane"/>
    <property type="evidence" value="ECO:0007669"/>
    <property type="project" value="UniProtKB-SubCell"/>
</dbReference>
<dbReference type="SMART" id="SM00382">
    <property type="entry name" value="AAA"/>
    <property type="match status" value="2"/>
</dbReference>
<dbReference type="InterPro" id="IPR036640">
    <property type="entry name" value="ABC1_TM_sf"/>
</dbReference>
<keyword evidence="5" id="KW-0547">Nucleotide-binding</keyword>
<dbReference type="Pfam" id="PF00005">
    <property type="entry name" value="ABC_tran"/>
    <property type="match status" value="2"/>
</dbReference>
<evidence type="ECO:0000259" key="11">
    <source>
        <dbReference type="PROSITE" id="PS50893"/>
    </source>
</evidence>
<proteinExistence type="inferred from homology"/>
<sequence length="1320" mass="148147">MKSRVRRLLEFTWFSWVNQSTKGWSGYGPISDTDGPVLEGGPEKAPPGRVSHVEERLEAYKYLLSSCAYWDDRGDLKLGKRLLETFWVEFLACILLKTAMIALAVCLNVSLKSFIKVVYSSNQLAPGLVLLVLHICKIVLDCHTSFFIANMSLKLQVFITRAAHEDIVGDRLYPEPSREESDMQSSSPNIYNVIFGDLSSLETFIQAVLELLTVPLKILGAWMLLQSHIGISANPSVLVYTLLYLASLGLQALGALYKARFMSLRDERIRKCHEYFSSLPAIRQLFWEDLVYEDLMSVRRLEVVANLTRFLLLMLGTFVEYNAHTVAKYILFFSFVFNSANRVTDSDSYGVTIASSVSALHALGILMSPTKNIVSSIVEGVISVRRVLGYFDRNGRARRAGRAPTVGLAVIRDRGRARDLRSPSQRGSELLSPDYFCPGSHSESDSCCLIGMMEPFYSRMELNLSSLRIKRNELCILSGKSGSGKSSLIDHILHRLDAAGDKSLQTFHVSQRIWFPKGTVRSAILFGREYDPQIYEKVIQACCLSSEFGLWKERDLRQLDESDQTLSCGQKSRINLARTLYYLLLIQKTQTQDTPDALIVLDDVFSTLDTQTSAEIFENLFRQGSGLIAGESCIVTIYTDRISDLTSGTELPRDQSVKVIILDKGAISYSSSLRDYLREFPSPEGSCHQDSIRGLHQSVGHAESESDCRDPGGLENDTVHAGQTPPRTSGLSLDSKYLYYLHYIGVSYSVAFFLVCTLKIGVSKFMDIYITSFQSAVSKRAFVIKYSILLLLKLLLDLTAYISEALLSAKSSSSIHKNYLASLLRAPLSFYSLTPISRILSRFNLDLLVLDDILVRKIVGVVIRILDPLVHLTLVFCMSPILFPLSIIHIILITVLYGFPLSRIYRTTQMAILSINSSLNNNFSEIIHGWRVIRSFNNGPMYREELCRSLLSMIRPRIVQISAIQWASIRIQLLSGPLVVLLYLAHVLYCNLSGLESPERPSLGGIEAGYVIYLYVTFTETLNLIFIKASSLEKDMCSLERIMEYSDKSLGKETGTKDLLREEAASDRQLVDNGDARLRFVDVELSYRVSDFTGKDDPVTFKAVRGFNLELSPNEHIGIIGRTGCGKSTLIKGILGVIRPASGKILYNDVEISTLSTKKRREMIGVVPQTPLKVGDWSIRKYLDPFNEHSKESILGALKLTGLYDVIEEQAPTADIDSVRISDSNSESCLSLTDTHLKYLNFVRLVLNKEKYRVILLDEPTIEQTEPEDGTNTPPTNQARLVPIEDLIREHFHHCSVVIVSHNVHILKHCNRIISMNPKT</sequence>
<feature type="domain" description="ABC transporter" evidence="11">
    <location>
        <begin position="447"/>
        <end position="689"/>
    </location>
</feature>
<dbReference type="SUPFAM" id="SSF90123">
    <property type="entry name" value="ABC transporter transmembrane region"/>
    <property type="match status" value="2"/>
</dbReference>
<feature type="transmembrane region" description="Helical" evidence="10">
    <location>
        <begin position="204"/>
        <end position="225"/>
    </location>
</feature>
<comment type="similarity">
    <text evidence="2">Belongs to the ABC transporter superfamily. ABCC family. Conjugate transporter (TC 3.A.1.208) subfamily.</text>
</comment>
<evidence type="ECO:0000256" key="4">
    <source>
        <dbReference type="ARBA" id="ARBA00022692"/>
    </source>
</evidence>
<keyword evidence="3" id="KW-0813">Transport</keyword>
<dbReference type="GO" id="GO:0005524">
    <property type="term" value="F:ATP binding"/>
    <property type="evidence" value="ECO:0007669"/>
    <property type="project" value="UniProtKB-KW"/>
</dbReference>
<dbReference type="PROSITE" id="PS50929">
    <property type="entry name" value="ABC_TM1F"/>
    <property type="match status" value="1"/>
</dbReference>
<dbReference type="GO" id="GO:0016887">
    <property type="term" value="F:ATP hydrolysis activity"/>
    <property type="evidence" value="ECO:0007669"/>
    <property type="project" value="InterPro"/>
</dbReference>
<feature type="transmembrane region" description="Helical" evidence="10">
    <location>
        <begin position="737"/>
        <end position="762"/>
    </location>
</feature>
<evidence type="ECO:0000259" key="12">
    <source>
        <dbReference type="PROSITE" id="PS50929"/>
    </source>
</evidence>
<dbReference type="InterPro" id="IPR003439">
    <property type="entry name" value="ABC_transporter-like_ATP-bd"/>
</dbReference>
<evidence type="ECO:0000256" key="6">
    <source>
        <dbReference type="ARBA" id="ARBA00022840"/>
    </source>
</evidence>
<feature type="transmembrane region" description="Helical" evidence="10">
    <location>
        <begin position="782"/>
        <end position="807"/>
    </location>
</feature>
<keyword evidence="7 10" id="KW-1133">Transmembrane helix</keyword>